<dbReference type="CDD" id="cd23509">
    <property type="entry name" value="Gnk2-like"/>
    <property type="match status" value="1"/>
</dbReference>
<dbReference type="InterPro" id="IPR002902">
    <property type="entry name" value="GNK2"/>
</dbReference>
<sequence>MKNPSLLSLLLVLLAVSLPPAAAVVMLRLVTDVASPDVECVDGGIYTANSTYEVNRRRLAGLLLAEAATPSRPYYTDFGVGYWPYRPQAIMFCPRRDVDGTGSGDSSCAACIAGALLEVERACPYHREASFYSGNCTLEFSEYRIFSIFGEGSILQQVLASGLIFQAIGFAWLFFLLLQEWRSRKRGTMMHSTPHLSGD</sequence>
<protein>
    <recommendedName>
        <fullName evidence="5">Gnk2-homologous domain-containing protein</fullName>
    </recommendedName>
</protein>
<keyword evidence="3" id="KW-0812">Transmembrane</keyword>
<name>A0ABC9ERV3_9POAL</name>
<evidence type="ECO:0000313" key="7">
    <source>
        <dbReference type="Proteomes" id="UP001497457"/>
    </source>
</evidence>
<dbReference type="PROSITE" id="PS51473">
    <property type="entry name" value="GNK2"/>
    <property type="match status" value="1"/>
</dbReference>
<dbReference type="EMBL" id="OZ075115">
    <property type="protein sequence ID" value="CAL5062392.1"/>
    <property type="molecule type" value="Genomic_DNA"/>
</dbReference>
<dbReference type="PANTHER" id="PTHR32099:SF9">
    <property type="entry name" value="OS07G0538300 PROTEIN"/>
    <property type="match status" value="1"/>
</dbReference>
<feature type="chain" id="PRO_5044887657" description="Gnk2-homologous domain-containing protein" evidence="4">
    <location>
        <begin position="24"/>
        <end position="199"/>
    </location>
</feature>
<evidence type="ECO:0000259" key="5">
    <source>
        <dbReference type="PROSITE" id="PS51473"/>
    </source>
</evidence>
<evidence type="ECO:0000256" key="4">
    <source>
        <dbReference type="SAM" id="SignalP"/>
    </source>
</evidence>
<evidence type="ECO:0000313" key="6">
    <source>
        <dbReference type="EMBL" id="CAL5062392.1"/>
    </source>
</evidence>
<accession>A0ABC9ERV3</accession>
<gene>
    <name evidence="6" type="ORF">URODEC1_LOCUS98267</name>
</gene>
<dbReference type="Proteomes" id="UP001497457">
    <property type="component" value="Chromosome 5rd"/>
</dbReference>
<keyword evidence="3" id="KW-1133">Transmembrane helix</keyword>
<keyword evidence="1 4" id="KW-0732">Signal</keyword>
<reference evidence="6" key="1">
    <citation type="submission" date="2024-10" db="EMBL/GenBank/DDBJ databases">
        <authorList>
            <person name="Ryan C."/>
        </authorList>
    </citation>
    <scope>NUCLEOTIDE SEQUENCE [LARGE SCALE GENOMIC DNA]</scope>
</reference>
<feature type="signal peptide" evidence="4">
    <location>
        <begin position="1"/>
        <end position="23"/>
    </location>
</feature>
<keyword evidence="2" id="KW-0677">Repeat</keyword>
<keyword evidence="7" id="KW-1185">Reference proteome</keyword>
<evidence type="ECO:0000256" key="2">
    <source>
        <dbReference type="ARBA" id="ARBA00022737"/>
    </source>
</evidence>
<evidence type="ECO:0000256" key="1">
    <source>
        <dbReference type="ARBA" id="ARBA00022729"/>
    </source>
</evidence>
<dbReference type="Pfam" id="PF01657">
    <property type="entry name" value="Stress-antifung"/>
    <property type="match status" value="1"/>
</dbReference>
<feature type="transmembrane region" description="Helical" evidence="3">
    <location>
        <begin position="158"/>
        <end position="178"/>
    </location>
</feature>
<dbReference type="Gene3D" id="3.30.430.20">
    <property type="entry name" value="Gnk2 domain, C-X8-C-X2-C motif"/>
    <property type="match status" value="1"/>
</dbReference>
<evidence type="ECO:0000256" key="3">
    <source>
        <dbReference type="SAM" id="Phobius"/>
    </source>
</evidence>
<organism evidence="6 7">
    <name type="scientific">Urochloa decumbens</name>
    <dbReference type="NCBI Taxonomy" id="240449"/>
    <lineage>
        <taxon>Eukaryota</taxon>
        <taxon>Viridiplantae</taxon>
        <taxon>Streptophyta</taxon>
        <taxon>Embryophyta</taxon>
        <taxon>Tracheophyta</taxon>
        <taxon>Spermatophyta</taxon>
        <taxon>Magnoliopsida</taxon>
        <taxon>Liliopsida</taxon>
        <taxon>Poales</taxon>
        <taxon>Poaceae</taxon>
        <taxon>PACMAD clade</taxon>
        <taxon>Panicoideae</taxon>
        <taxon>Panicodae</taxon>
        <taxon>Paniceae</taxon>
        <taxon>Melinidinae</taxon>
        <taxon>Urochloa</taxon>
    </lineage>
</organism>
<dbReference type="InterPro" id="IPR038408">
    <property type="entry name" value="GNK2_sf"/>
</dbReference>
<dbReference type="AlphaFoldDB" id="A0ABC9ERV3"/>
<feature type="domain" description="Gnk2-homologous" evidence="5">
    <location>
        <begin position="34"/>
        <end position="145"/>
    </location>
</feature>
<dbReference type="PANTHER" id="PTHR32099">
    <property type="entry name" value="CYSTEINE-RICH REPEAT SECRETORY PROTEIN"/>
    <property type="match status" value="1"/>
</dbReference>
<proteinExistence type="predicted"/>
<keyword evidence="3" id="KW-0472">Membrane</keyword>